<feature type="transmembrane region" description="Helical" evidence="1">
    <location>
        <begin position="20"/>
        <end position="40"/>
    </location>
</feature>
<keyword evidence="3" id="KW-1185">Reference proteome</keyword>
<evidence type="ECO:0000313" key="3">
    <source>
        <dbReference type="Proteomes" id="UP000199095"/>
    </source>
</evidence>
<sequence>MNNCWKTVNVTREFGQSRLYLMSSFLAFFTFILLFLPYSIYHQNIVIKDHGFIPLLIILMTLPTVHQMAHVIPLILCYKRTKINWDLAFKCIPILRVRPRSSLSKKPSIFMWFGPTLFLTVPGLITGAVLGNYYPYILLFVALNIGMSFKDFFYIKQFLKAPKKCKIEDAKDGYDILIQKKHP</sequence>
<dbReference type="InterPro" id="IPR021683">
    <property type="entry name" value="DUF3267"/>
</dbReference>
<dbReference type="OrthoDB" id="2360495at2"/>
<evidence type="ECO:0000313" key="2">
    <source>
        <dbReference type="EMBL" id="SES98834.1"/>
    </source>
</evidence>
<accession>A0A1I0AWH3</accession>
<name>A0A1I0AWH3_9BACI</name>
<dbReference type="EMBL" id="FOHJ01000002">
    <property type="protein sequence ID" value="SES98834.1"/>
    <property type="molecule type" value="Genomic_DNA"/>
</dbReference>
<dbReference type="Proteomes" id="UP000199095">
    <property type="component" value="Unassembled WGS sequence"/>
</dbReference>
<organism evidence="2 3">
    <name type="scientific">Salinibacillus kushneri</name>
    <dbReference type="NCBI Taxonomy" id="237682"/>
    <lineage>
        <taxon>Bacteria</taxon>
        <taxon>Bacillati</taxon>
        <taxon>Bacillota</taxon>
        <taxon>Bacilli</taxon>
        <taxon>Bacillales</taxon>
        <taxon>Bacillaceae</taxon>
        <taxon>Salinibacillus</taxon>
    </lineage>
</organism>
<protein>
    <submittedName>
        <fullName evidence="2">Putative zincin peptidase</fullName>
    </submittedName>
</protein>
<dbReference type="AlphaFoldDB" id="A0A1I0AWH3"/>
<feature type="transmembrane region" description="Helical" evidence="1">
    <location>
        <begin position="136"/>
        <end position="155"/>
    </location>
</feature>
<keyword evidence="1" id="KW-1133">Transmembrane helix</keyword>
<dbReference type="Pfam" id="PF11667">
    <property type="entry name" value="DUF3267"/>
    <property type="match status" value="1"/>
</dbReference>
<proteinExistence type="predicted"/>
<evidence type="ECO:0000256" key="1">
    <source>
        <dbReference type="SAM" id="Phobius"/>
    </source>
</evidence>
<keyword evidence="1" id="KW-0472">Membrane</keyword>
<dbReference type="RefSeq" id="WP_093132128.1">
    <property type="nucleotide sequence ID" value="NZ_FOHJ01000002.1"/>
</dbReference>
<feature type="transmembrane region" description="Helical" evidence="1">
    <location>
        <begin position="52"/>
        <end position="76"/>
    </location>
</feature>
<gene>
    <name evidence="2" type="ORF">SAMN05421676_102283</name>
</gene>
<keyword evidence="1" id="KW-0812">Transmembrane</keyword>
<dbReference type="STRING" id="237682.SAMN05421676_102283"/>
<feature type="transmembrane region" description="Helical" evidence="1">
    <location>
        <begin position="109"/>
        <end position="130"/>
    </location>
</feature>
<reference evidence="3" key="1">
    <citation type="submission" date="2016-10" db="EMBL/GenBank/DDBJ databases">
        <authorList>
            <person name="Varghese N."/>
            <person name="Submissions S."/>
        </authorList>
    </citation>
    <scope>NUCLEOTIDE SEQUENCE [LARGE SCALE GENOMIC DNA]</scope>
    <source>
        <strain evidence="3">CGMCC 1.3566</strain>
    </source>
</reference>